<keyword evidence="6" id="KW-1185">Reference proteome</keyword>
<evidence type="ECO:0000256" key="2">
    <source>
        <dbReference type="ARBA" id="ARBA00023242"/>
    </source>
</evidence>
<name>A0AAN9VID2_9ORTH</name>
<dbReference type="EMBL" id="JAZDUA010000239">
    <property type="protein sequence ID" value="KAK7863107.1"/>
    <property type="molecule type" value="Genomic_DNA"/>
</dbReference>
<evidence type="ECO:0000313" key="6">
    <source>
        <dbReference type="Proteomes" id="UP001378592"/>
    </source>
</evidence>
<dbReference type="AlphaFoldDB" id="A0AAN9VID2"/>
<feature type="region of interest" description="Disordered" evidence="3">
    <location>
        <begin position="45"/>
        <end position="91"/>
    </location>
</feature>
<protein>
    <recommendedName>
        <fullName evidence="4">SprT-like domain-containing protein</fullName>
    </recommendedName>
</protein>
<dbReference type="SMART" id="SM00731">
    <property type="entry name" value="SprT"/>
    <property type="match status" value="1"/>
</dbReference>
<dbReference type="GO" id="GO:0005634">
    <property type="term" value="C:nucleus"/>
    <property type="evidence" value="ECO:0007669"/>
    <property type="project" value="UniProtKB-SubCell"/>
</dbReference>
<feature type="region of interest" description="Disordered" evidence="3">
    <location>
        <begin position="255"/>
        <end position="276"/>
    </location>
</feature>
<organism evidence="5 6">
    <name type="scientific">Gryllus longicercus</name>
    <dbReference type="NCBI Taxonomy" id="2509291"/>
    <lineage>
        <taxon>Eukaryota</taxon>
        <taxon>Metazoa</taxon>
        <taxon>Ecdysozoa</taxon>
        <taxon>Arthropoda</taxon>
        <taxon>Hexapoda</taxon>
        <taxon>Insecta</taxon>
        <taxon>Pterygota</taxon>
        <taxon>Neoptera</taxon>
        <taxon>Polyneoptera</taxon>
        <taxon>Orthoptera</taxon>
        <taxon>Ensifera</taxon>
        <taxon>Gryllidea</taxon>
        <taxon>Grylloidea</taxon>
        <taxon>Gryllidae</taxon>
        <taxon>Gryllinae</taxon>
        <taxon>Gryllus</taxon>
    </lineage>
</organism>
<accession>A0AAN9VID2</accession>
<feature type="compositionally biased region" description="Polar residues" evidence="3">
    <location>
        <begin position="54"/>
        <end position="66"/>
    </location>
</feature>
<dbReference type="GO" id="GO:0031593">
    <property type="term" value="F:polyubiquitin modification-dependent protein binding"/>
    <property type="evidence" value="ECO:0007669"/>
    <property type="project" value="TreeGrafter"/>
</dbReference>
<dbReference type="InterPro" id="IPR006640">
    <property type="entry name" value="SprT-like_domain"/>
</dbReference>
<evidence type="ECO:0000259" key="4">
    <source>
        <dbReference type="SMART" id="SM00731"/>
    </source>
</evidence>
<evidence type="ECO:0000313" key="5">
    <source>
        <dbReference type="EMBL" id="KAK7863107.1"/>
    </source>
</evidence>
<dbReference type="PANTHER" id="PTHR21220:SF0">
    <property type="entry name" value="DNA-DEPENDENT METALLOPROTEASE SPRTN"/>
    <property type="match status" value="1"/>
</dbReference>
<feature type="domain" description="SprT-like" evidence="4">
    <location>
        <begin position="97"/>
        <end position="258"/>
    </location>
</feature>
<dbReference type="InterPro" id="IPR055220">
    <property type="entry name" value="SPRTN_ZBD"/>
</dbReference>
<dbReference type="PANTHER" id="PTHR21220">
    <property type="entry name" value="DNA-DEPENDENT METALLOPROTEASE SPRTN"/>
    <property type="match status" value="1"/>
</dbReference>
<reference evidence="5 6" key="1">
    <citation type="submission" date="2024-03" db="EMBL/GenBank/DDBJ databases">
        <title>The genome assembly and annotation of the cricket Gryllus longicercus Weissman &amp; Gray.</title>
        <authorList>
            <person name="Szrajer S."/>
            <person name="Gray D."/>
            <person name="Ylla G."/>
        </authorList>
    </citation>
    <scope>NUCLEOTIDE SEQUENCE [LARGE SCALE GENOMIC DNA]</scope>
    <source>
        <strain evidence="5">DAG 2021-001</strain>
        <tissue evidence="5">Whole body minus gut</tissue>
    </source>
</reference>
<evidence type="ECO:0000256" key="1">
    <source>
        <dbReference type="ARBA" id="ARBA00004123"/>
    </source>
</evidence>
<dbReference type="Pfam" id="PF10263">
    <property type="entry name" value="SprT-like"/>
    <property type="match status" value="1"/>
</dbReference>
<dbReference type="InterPro" id="IPR044245">
    <property type="entry name" value="Spartan"/>
</dbReference>
<dbReference type="GO" id="GO:0003697">
    <property type="term" value="F:single-stranded DNA binding"/>
    <property type="evidence" value="ECO:0007669"/>
    <property type="project" value="InterPro"/>
</dbReference>
<gene>
    <name evidence="5" type="ORF">R5R35_001995</name>
</gene>
<dbReference type="Pfam" id="PF22934">
    <property type="entry name" value="SPRTN_ZBD"/>
    <property type="match status" value="1"/>
</dbReference>
<evidence type="ECO:0000256" key="3">
    <source>
        <dbReference type="SAM" id="MobiDB-lite"/>
    </source>
</evidence>
<sequence>MSKKGHACLHGTATDKICCCCLNSGCLIECSKCGHKEFKKCHTPSDVQKKKGSKTSNAGAKQSAAENKTKLKFESPKTAGKKGSVVDPELEFTDPNPDLQELFIEYDKKFFYGALRKHNVTVAWSKRLKVSVGNCRDDYPPIIQLSEPLLKLRPRKDTVETLLHEMIHAYLAVVPGQYEEEEHGPKFHKQMERIDRLAGTNLTVDHDFHDEVDHYSYFWECSGKCKKQIVSAVFRPPSSANVWWNDHQKNCGGKFKLIHDPKKKTGKNPEPKSEVLQDYQQNRCPYAL</sequence>
<dbReference type="Proteomes" id="UP001378592">
    <property type="component" value="Unassembled WGS sequence"/>
</dbReference>
<comment type="subcellular location">
    <subcellularLocation>
        <location evidence="1">Nucleus</location>
    </subcellularLocation>
</comment>
<proteinExistence type="predicted"/>
<dbReference type="GO" id="GO:0004222">
    <property type="term" value="F:metalloendopeptidase activity"/>
    <property type="evidence" value="ECO:0007669"/>
    <property type="project" value="InterPro"/>
</dbReference>
<keyword evidence="2" id="KW-0539">Nucleus</keyword>
<comment type="caution">
    <text evidence="5">The sequence shown here is derived from an EMBL/GenBank/DDBJ whole genome shotgun (WGS) entry which is preliminary data.</text>
</comment>
<dbReference type="GO" id="GO:0006974">
    <property type="term" value="P:DNA damage response"/>
    <property type="evidence" value="ECO:0007669"/>
    <property type="project" value="InterPro"/>
</dbReference>